<dbReference type="EMBL" id="BNBD01000019">
    <property type="protein sequence ID" value="GHF70165.1"/>
    <property type="molecule type" value="Genomic_DNA"/>
</dbReference>
<dbReference type="PROSITE" id="PS50522">
    <property type="entry name" value="RDRP_PHAGE"/>
    <property type="match status" value="1"/>
</dbReference>
<feature type="domain" description="RdRp catalytic" evidence="5">
    <location>
        <begin position="198"/>
        <end position="267"/>
    </location>
</feature>
<name>A0A919B9R1_9ACTN</name>
<evidence type="ECO:0000313" key="6">
    <source>
        <dbReference type="EMBL" id="GHF70165.1"/>
    </source>
</evidence>
<dbReference type="RefSeq" id="WP_190132860.1">
    <property type="nucleotide sequence ID" value="NZ_BNBD01000019.1"/>
</dbReference>
<feature type="transmembrane region" description="Helical" evidence="4">
    <location>
        <begin position="46"/>
        <end position="67"/>
    </location>
</feature>
<feature type="transmembrane region" description="Helical" evidence="4">
    <location>
        <begin position="120"/>
        <end position="141"/>
    </location>
</feature>
<proteinExistence type="predicted"/>
<feature type="transmembrane region" description="Helical" evidence="4">
    <location>
        <begin position="223"/>
        <end position="243"/>
    </location>
</feature>
<keyword evidence="2" id="KW-0547">Nucleotide-binding</keyword>
<accession>A0A919B9R1</accession>
<evidence type="ECO:0000256" key="4">
    <source>
        <dbReference type="SAM" id="Phobius"/>
    </source>
</evidence>
<evidence type="ECO:0000256" key="2">
    <source>
        <dbReference type="ARBA" id="ARBA00022741"/>
    </source>
</evidence>
<comment type="caution">
    <text evidence="6">The sequence shown here is derived from an EMBL/GenBank/DDBJ whole genome shotgun (WGS) entry which is preliminary data.</text>
</comment>
<dbReference type="EC" id="2.7.7.48" evidence="1"/>
<keyword evidence="4" id="KW-0472">Membrane</keyword>
<sequence length="267" mass="28695">MGNERNAGNADGNTEEPGCGGCLAAPFLLALRAFRPSRPDRVGDEAIAAAQVGRTVIGLAATAWLLFAYPMRESKGRFLNDKLVEVVYSAGVMCLVGPLALLAFTLAARPAVRPLYVARLLHPMLAFVTLAAVGGGWWFLIHHGLEDAVGASGMAGFALRMFAGPLLTLLAIPLFLFCALMCVHHTFRTADVHEVLPPLVSPVLVWTMTVFEVLDDAPVSAPLWIRLLFLAGPPLSVTALSYWELHRLRTRYGITLRGALGRAQGLA</sequence>
<keyword evidence="4" id="KW-1133">Transmembrane helix</keyword>
<feature type="transmembrane region" description="Helical" evidence="4">
    <location>
        <begin position="87"/>
        <end position="108"/>
    </location>
</feature>
<keyword evidence="7" id="KW-1185">Reference proteome</keyword>
<feature type="transmembrane region" description="Helical" evidence="4">
    <location>
        <begin position="195"/>
        <end position="211"/>
    </location>
</feature>
<dbReference type="GO" id="GO:0003968">
    <property type="term" value="F:RNA-directed RNA polymerase activity"/>
    <property type="evidence" value="ECO:0007669"/>
    <property type="project" value="UniProtKB-EC"/>
</dbReference>
<dbReference type="InterPro" id="IPR007096">
    <property type="entry name" value="RNA-dir_Rpol_cat_phage"/>
</dbReference>
<evidence type="ECO:0000313" key="7">
    <source>
        <dbReference type="Proteomes" id="UP000638313"/>
    </source>
</evidence>
<evidence type="ECO:0000259" key="5">
    <source>
        <dbReference type="PROSITE" id="PS50522"/>
    </source>
</evidence>
<keyword evidence="4" id="KW-0812">Transmembrane</keyword>
<reference evidence="6" key="2">
    <citation type="submission" date="2020-09" db="EMBL/GenBank/DDBJ databases">
        <authorList>
            <person name="Sun Q."/>
            <person name="Ohkuma M."/>
        </authorList>
    </citation>
    <scope>NUCLEOTIDE SEQUENCE</scope>
    <source>
        <strain evidence="6">JCM 4059</strain>
    </source>
</reference>
<reference evidence="6" key="1">
    <citation type="journal article" date="2014" name="Int. J. Syst. Evol. Microbiol.">
        <title>Complete genome sequence of Corynebacterium casei LMG S-19264T (=DSM 44701T), isolated from a smear-ripened cheese.</title>
        <authorList>
            <consortium name="US DOE Joint Genome Institute (JGI-PGF)"/>
            <person name="Walter F."/>
            <person name="Albersmeier A."/>
            <person name="Kalinowski J."/>
            <person name="Ruckert C."/>
        </authorList>
    </citation>
    <scope>NUCLEOTIDE SEQUENCE</scope>
    <source>
        <strain evidence="6">JCM 4059</strain>
    </source>
</reference>
<dbReference type="Proteomes" id="UP000638313">
    <property type="component" value="Unassembled WGS sequence"/>
</dbReference>
<dbReference type="AlphaFoldDB" id="A0A919B9R1"/>
<dbReference type="GO" id="GO:0000166">
    <property type="term" value="F:nucleotide binding"/>
    <property type="evidence" value="ECO:0007669"/>
    <property type="project" value="UniProtKB-KW"/>
</dbReference>
<evidence type="ECO:0000256" key="1">
    <source>
        <dbReference type="ARBA" id="ARBA00012494"/>
    </source>
</evidence>
<protein>
    <recommendedName>
        <fullName evidence="1">RNA-directed RNA polymerase</fullName>
        <ecNumber evidence="1">2.7.7.48</ecNumber>
    </recommendedName>
</protein>
<keyword evidence="3" id="KW-0693">Viral RNA replication</keyword>
<evidence type="ECO:0000256" key="3">
    <source>
        <dbReference type="ARBA" id="ARBA00022953"/>
    </source>
</evidence>
<organism evidence="6 7">
    <name type="scientific">Streptomyces mashuensis</name>
    <dbReference type="NCBI Taxonomy" id="33904"/>
    <lineage>
        <taxon>Bacteria</taxon>
        <taxon>Bacillati</taxon>
        <taxon>Actinomycetota</taxon>
        <taxon>Actinomycetes</taxon>
        <taxon>Kitasatosporales</taxon>
        <taxon>Streptomycetaceae</taxon>
        <taxon>Streptomyces</taxon>
    </lineage>
</organism>
<gene>
    <name evidence="6" type="ORF">GCM10010218_59380</name>
</gene>
<dbReference type="GO" id="GO:0019079">
    <property type="term" value="P:viral genome replication"/>
    <property type="evidence" value="ECO:0007669"/>
    <property type="project" value="InterPro"/>
</dbReference>
<feature type="transmembrane region" description="Helical" evidence="4">
    <location>
        <begin position="161"/>
        <end position="183"/>
    </location>
</feature>